<evidence type="ECO:0000256" key="2">
    <source>
        <dbReference type="SAM" id="MobiDB-lite"/>
    </source>
</evidence>
<dbReference type="SMART" id="SM00353">
    <property type="entry name" value="HLH"/>
    <property type="match status" value="1"/>
</dbReference>
<feature type="compositionally biased region" description="Low complexity" evidence="2">
    <location>
        <begin position="156"/>
        <end position="166"/>
    </location>
</feature>
<proteinExistence type="predicted"/>
<feature type="compositionally biased region" description="Acidic residues" evidence="2">
    <location>
        <begin position="351"/>
        <end position="366"/>
    </location>
</feature>
<keyword evidence="5" id="KW-1185">Reference proteome</keyword>
<dbReference type="EMBL" id="CAWUON010000120">
    <property type="protein sequence ID" value="CAK7273742.1"/>
    <property type="molecule type" value="Genomic_DNA"/>
</dbReference>
<evidence type="ECO:0000313" key="5">
    <source>
        <dbReference type="Proteomes" id="UP001642502"/>
    </source>
</evidence>
<feature type="region of interest" description="Disordered" evidence="2">
    <location>
        <begin position="97"/>
        <end position="126"/>
    </location>
</feature>
<evidence type="ECO:0000313" key="4">
    <source>
        <dbReference type="EMBL" id="CAK7273742.1"/>
    </source>
</evidence>
<feature type="compositionally biased region" description="Basic and acidic residues" evidence="2">
    <location>
        <begin position="246"/>
        <end position="259"/>
    </location>
</feature>
<dbReference type="PROSITE" id="PS50888">
    <property type="entry name" value="BHLH"/>
    <property type="match status" value="1"/>
</dbReference>
<feature type="region of interest" description="Disordered" evidence="2">
    <location>
        <begin position="155"/>
        <end position="296"/>
    </location>
</feature>
<evidence type="ECO:0000256" key="1">
    <source>
        <dbReference type="SAM" id="Coils"/>
    </source>
</evidence>
<feature type="compositionally biased region" description="Polar residues" evidence="2">
    <location>
        <begin position="263"/>
        <end position="273"/>
    </location>
</feature>
<dbReference type="InterPro" id="IPR011598">
    <property type="entry name" value="bHLH_dom"/>
</dbReference>
<organism evidence="4 5">
    <name type="scientific">Sporothrix epigloea</name>
    <dbReference type="NCBI Taxonomy" id="1892477"/>
    <lineage>
        <taxon>Eukaryota</taxon>
        <taxon>Fungi</taxon>
        <taxon>Dikarya</taxon>
        <taxon>Ascomycota</taxon>
        <taxon>Pezizomycotina</taxon>
        <taxon>Sordariomycetes</taxon>
        <taxon>Sordariomycetidae</taxon>
        <taxon>Ophiostomatales</taxon>
        <taxon>Ophiostomataceae</taxon>
        <taxon>Sporothrix</taxon>
    </lineage>
</organism>
<comment type="caution">
    <text evidence="4">The sequence shown here is derived from an EMBL/GenBank/DDBJ whole genome shotgun (WGS) entry which is preliminary data.</text>
</comment>
<sequence>MFPLLASEAVAGATGVASDAGNAGDARGNDASLPNMLSYLPYGEVQQRGLQAEEYPSSFEQSFVAPQNNQQQTPYVYDWNAQGIQTAGLGLASVYPEAGQDDKTTSPVETESGTFTPSSIRSTSSAGQFSSLYTGTANIDYQLAATAANETLFAPSSSAGKGLSAAKRGKAKQKPKPSGNSSGKGKLKRASPAIKSSSSGESSLSGAGPSSSHENQPSSRAVAPANAKSVEKRRGKSKSHNLVETQYRERLTEQFDRLRSALPQPSESLQASGSGTGSGVEPRAVAAAEERRTSKAEVLEMARNHIQDLEQRRDDLVRQKVELESTSQRLRQIYASHSLGQGQTGGPQPMFDDDEEEQEEQGENIG</sequence>
<feature type="compositionally biased region" description="Polar residues" evidence="2">
    <location>
        <begin position="105"/>
        <end position="126"/>
    </location>
</feature>
<feature type="coiled-coil region" evidence="1">
    <location>
        <begin position="299"/>
        <end position="326"/>
    </location>
</feature>
<feature type="region of interest" description="Disordered" evidence="2">
    <location>
        <begin position="326"/>
        <end position="366"/>
    </location>
</feature>
<evidence type="ECO:0000259" key="3">
    <source>
        <dbReference type="PROSITE" id="PS50888"/>
    </source>
</evidence>
<dbReference type="Pfam" id="PF00010">
    <property type="entry name" value="HLH"/>
    <property type="match status" value="1"/>
</dbReference>
<name>A0ABP0DZY0_9PEZI</name>
<keyword evidence="1" id="KW-0175">Coiled coil</keyword>
<feature type="compositionally biased region" description="Low complexity" evidence="2">
    <location>
        <begin position="190"/>
        <end position="212"/>
    </location>
</feature>
<dbReference type="Gene3D" id="4.10.280.10">
    <property type="entry name" value="Helix-loop-helix DNA-binding domain"/>
    <property type="match status" value="1"/>
</dbReference>
<dbReference type="SUPFAM" id="SSF47459">
    <property type="entry name" value="HLH, helix-loop-helix DNA-binding domain"/>
    <property type="match status" value="1"/>
</dbReference>
<dbReference type="InterPro" id="IPR036638">
    <property type="entry name" value="HLH_DNA-bd_sf"/>
</dbReference>
<gene>
    <name evidence="4" type="ORF">SEPCBS119000_005814</name>
</gene>
<feature type="domain" description="BHLH" evidence="3">
    <location>
        <begin position="235"/>
        <end position="309"/>
    </location>
</feature>
<dbReference type="Proteomes" id="UP001642502">
    <property type="component" value="Unassembled WGS sequence"/>
</dbReference>
<protein>
    <recommendedName>
        <fullName evidence="3">BHLH domain-containing protein</fullName>
    </recommendedName>
</protein>
<accession>A0ABP0DZY0</accession>
<reference evidence="4 5" key="1">
    <citation type="submission" date="2024-01" db="EMBL/GenBank/DDBJ databases">
        <authorList>
            <person name="Allen C."/>
            <person name="Tagirdzhanova G."/>
        </authorList>
    </citation>
    <scope>NUCLEOTIDE SEQUENCE [LARGE SCALE GENOMIC DNA]</scope>
    <source>
        <strain evidence="4 5">CBS 119000</strain>
    </source>
</reference>